<reference evidence="1 2" key="1">
    <citation type="submission" date="2024-10" db="EMBL/GenBank/DDBJ databases">
        <title>The Natural Products Discovery Center: Release of the First 8490 Sequenced Strains for Exploring Actinobacteria Biosynthetic Diversity.</title>
        <authorList>
            <person name="Kalkreuter E."/>
            <person name="Kautsar S.A."/>
            <person name="Yang D."/>
            <person name="Bader C.D."/>
            <person name="Teijaro C.N."/>
            <person name="Fluegel L."/>
            <person name="Davis C.M."/>
            <person name="Simpson J.R."/>
            <person name="Lauterbach L."/>
            <person name="Steele A.D."/>
            <person name="Gui C."/>
            <person name="Meng S."/>
            <person name="Li G."/>
            <person name="Viehrig K."/>
            <person name="Ye F."/>
            <person name="Su P."/>
            <person name="Kiefer A.F."/>
            <person name="Nichols A."/>
            <person name="Cepeda A.J."/>
            <person name="Yan W."/>
            <person name="Fan B."/>
            <person name="Jiang Y."/>
            <person name="Adhikari A."/>
            <person name="Zheng C.-J."/>
            <person name="Schuster L."/>
            <person name="Cowan T.M."/>
            <person name="Smanski M.J."/>
            <person name="Chevrette M.G."/>
            <person name="De Carvalho L.P.S."/>
            <person name="Shen B."/>
        </authorList>
    </citation>
    <scope>NUCLEOTIDE SEQUENCE [LARGE SCALE GENOMIC DNA]</scope>
    <source>
        <strain evidence="1 2">NPDC002593</strain>
    </source>
</reference>
<evidence type="ECO:0000313" key="1">
    <source>
        <dbReference type="EMBL" id="MFF3569272.1"/>
    </source>
</evidence>
<dbReference type="EMBL" id="JBIAQY010000004">
    <property type="protein sequence ID" value="MFF3569272.1"/>
    <property type="molecule type" value="Genomic_DNA"/>
</dbReference>
<gene>
    <name evidence="1" type="ORF">ACFYXQ_15995</name>
</gene>
<sequence>MRAHSFNTQPSGVGDLSWMLATQYSWLLLYTTGAVWYAEIELTLRAANKHREVTVRQWVPADAVRLPTAEELEHWRSQSAE</sequence>
<dbReference type="RefSeq" id="WP_387404055.1">
    <property type="nucleotide sequence ID" value="NZ_JBIAQY010000004.1"/>
</dbReference>
<name>A0ABW6RZ20_9NOCA</name>
<evidence type="ECO:0000313" key="2">
    <source>
        <dbReference type="Proteomes" id="UP001601992"/>
    </source>
</evidence>
<protein>
    <submittedName>
        <fullName evidence="1">Uncharacterized protein</fullName>
    </submittedName>
</protein>
<proteinExistence type="predicted"/>
<accession>A0ABW6RZ20</accession>
<dbReference type="Proteomes" id="UP001601992">
    <property type="component" value="Unassembled WGS sequence"/>
</dbReference>
<organism evidence="1 2">
    <name type="scientific">Nocardia jiangxiensis</name>
    <dbReference type="NCBI Taxonomy" id="282685"/>
    <lineage>
        <taxon>Bacteria</taxon>
        <taxon>Bacillati</taxon>
        <taxon>Actinomycetota</taxon>
        <taxon>Actinomycetes</taxon>
        <taxon>Mycobacteriales</taxon>
        <taxon>Nocardiaceae</taxon>
        <taxon>Nocardia</taxon>
    </lineage>
</organism>
<keyword evidence="2" id="KW-1185">Reference proteome</keyword>
<comment type="caution">
    <text evidence="1">The sequence shown here is derived from an EMBL/GenBank/DDBJ whole genome shotgun (WGS) entry which is preliminary data.</text>
</comment>